<protein>
    <submittedName>
        <fullName evidence="1">Uncharacterized protein</fullName>
    </submittedName>
</protein>
<evidence type="ECO:0000313" key="1">
    <source>
        <dbReference type="EMBL" id="CDF32168.1"/>
    </source>
</evidence>
<dbReference type="RefSeq" id="XP_005711833.1">
    <property type="nucleotide sequence ID" value="XM_005711776.1"/>
</dbReference>
<keyword evidence="2" id="KW-1185">Reference proteome</keyword>
<organism evidence="1 2">
    <name type="scientific">Chondrus crispus</name>
    <name type="common">Carrageen Irish moss</name>
    <name type="synonym">Polymorpha crispa</name>
    <dbReference type="NCBI Taxonomy" id="2769"/>
    <lineage>
        <taxon>Eukaryota</taxon>
        <taxon>Rhodophyta</taxon>
        <taxon>Florideophyceae</taxon>
        <taxon>Rhodymeniophycidae</taxon>
        <taxon>Gigartinales</taxon>
        <taxon>Gigartinaceae</taxon>
        <taxon>Chondrus</taxon>
    </lineage>
</organism>
<name>R7Q2Q4_CHOCR</name>
<sequence>MEGKACSRTDFCTGVGMENPRHVIRDKSHCGICSVYAEENVKSSPVCGIVAGVAFREDEP</sequence>
<dbReference type="Proteomes" id="UP000012073">
    <property type="component" value="Unassembled WGS sequence"/>
</dbReference>
<accession>R7Q2Q4</accession>
<dbReference type="GeneID" id="17319527"/>
<gene>
    <name evidence="1" type="ORF">CHC_T00001395001</name>
</gene>
<dbReference type="Gramene" id="CDF32168">
    <property type="protein sequence ID" value="CDF32168"/>
    <property type="gene ID" value="CHC_T00001395001"/>
</dbReference>
<dbReference type="EMBL" id="HG001459">
    <property type="protein sequence ID" value="CDF32168.1"/>
    <property type="molecule type" value="Genomic_DNA"/>
</dbReference>
<dbReference type="AlphaFoldDB" id="R7Q2Q4"/>
<dbReference type="KEGG" id="ccp:CHC_T00001395001"/>
<proteinExistence type="predicted"/>
<reference evidence="2" key="1">
    <citation type="journal article" date="2013" name="Proc. Natl. Acad. Sci. U.S.A.">
        <title>Genome structure and metabolic features in the red seaweed Chondrus crispus shed light on evolution of the Archaeplastida.</title>
        <authorList>
            <person name="Collen J."/>
            <person name="Porcel B."/>
            <person name="Carre W."/>
            <person name="Ball S.G."/>
            <person name="Chaparro C."/>
            <person name="Tonon T."/>
            <person name="Barbeyron T."/>
            <person name="Michel G."/>
            <person name="Noel B."/>
            <person name="Valentin K."/>
            <person name="Elias M."/>
            <person name="Artiguenave F."/>
            <person name="Arun A."/>
            <person name="Aury J.M."/>
            <person name="Barbosa-Neto J.F."/>
            <person name="Bothwell J.H."/>
            <person name="Bouget F.Y."/>
            <person name="Brillet L."/>
            <person name="Cabello-Hurtado F."/>
            <person name="Capella-Gutierrez S."/>
            <person name="Charrier B."/>
            <person name="Cladiere L."/>
            <person name="Cock J.M."/>
            <person name="Coelho S.M."/>
            <person name="Colleoni C."/>
            <person name="Czjzek M."/>
            <person name="Da Silva C."/>
            <person name="Delage L."/>
            <person name="Denoeud F."/>
            <person name="Deschamps P."/>
            <person name="Dittami S.M."/>
            <person name="Gabaldon T."/>
            <person name="Gachon C.M."/>
            <person name="Groisillier A."/>
            <person name="Herve C."/>
            <person name="Jabbari K."/>
            <person name="Katinka M."/>
            <person name="Kloareg B."/>
            <person name="Kowalczyk N."/>
            <person name="Labadie K."/>
            <person name="Leblanc C."/>
            <person name="Lopez P.J."/>
            <person name="McLachlan D.H."/>
            <person name="Meslet-Cladiere L."/>
            <person name="Moustafa A."/>
            <person name="Nehr Z."/>
            <person name="Nyvall Collen P."/>
            <person name="Panaud O."/>
            <person name="Partensky F."/>
            <person name="Poulain J."/>
            <person name="Rensing S.A."/>
            <person name="Rousvoal S."/>
            <person name="Samson G."/>
            <person name="Symeonidi A."/>
            <person name="Weissenbach J."/>
            <person name="Zambounis A."/>
            <person name="Wincker P."/>
            <person name="Boyen C."/>
        </authorList>
    </citation>
    <scope>NUCLEOTIDE SEQUENCE [LARGE SCALE GENOMIC DNA]</scope>
    <source>
        <strain evidence="2">cv. Stackhouse</strain>
    </source>
</reference>
<evidence type="ECO:0000313" key="2">
    <source>
        <dbReference type="Proteomes" id="UP000012073"/>
    </source>
</evidence>